<dbReference type="AlphaFoldDB" id="A0A4Y2VCN3"/>
<comment type="caution">
    <text evidence="1">The sequence shown here is derived from an EMBL/GenBank/DDBJ whole genome shotgun (WGS) entry which is preliminary data.</text>
</comment>
<name>A0A4Y2VCN3_ARAVE</name>
<evidence type="ECO:0000313" key="2">
    <source>
        <dbReference type="Proteomes" id="UP000499080"/>
    </source>
</evidence>
<sequence length="131" mass="14669">GEIAENSEKWPYHQAAAAQGSTFWRKSSSAPGIKRIHYAASSPAKKILLLGTLIPCDLSRSIHFSFDDVSPEKKSVTPLSSFQPKPLSSTVWQWLHVFPLERSPSGPDISSPHSKISWHPLIFCRVTQHFF</sequence>
<evidence type="ECO:0000313" key="1">
    <source>
        <dbReference type="EMBL" id="GBO22298.1"/>
    </source>
</evidence>
<dbReference type="EMBL" id="BGPR01045394">
    <property type="protein sequence ID" value="GBO22298.1"/>
    <property type="molecule type" value="Genomic_DNA"/>
</dbReference>
<protein>
    <submittedName>
        <fullName evidence="1">Uncharacterized protein</fullName>
    </submittedName>
</protein>
<accession>A0A4Y2VCN3</accession>
<organism evidence="1 2">
    <name type="scientific">Araneus ventricosus</name>
    <name type="common">Orbweaver spider</name>
    <name type="synonym">Epeira ventricosa</name>
    <dbReference type="NCBI Taxonomy" id="182803"/>
    <lineage>
        <taxon>Eukaryota</taxon>
        <taxon>Metazoa</taxon>
        <taxon>Ecdysozoa</taxon>
        <taxon>Arthropoda</taxon>
        <taxon>Chelicerata</taxon>
        <taxon>Arachnida</taxon>
        <taxon>Araneae</taxon>
        <taxon>Araneomorphae</taxon>
        <taxon>Entelegynae</taxon>
        <taxon>Araneoidea</taxon>
        <taxon>Araneidae</taxon>
        <taxon>Araneus</taxon>
    </lineage>
</organism>
<proteinExistence type="predicted"/>
<feature type="non-terminal residue" evidence="1">
    <location>
        <position position="1"/>
    </location>
</feature>
<dbReference type="Proteomes" id="UP000499080">
    <property type="component" value="Unassembled WGS sequence"/>
</dbReference>
<gene>
    <name evidence="1" type="ORF">AVEN_26710_1</name>
</gene>
<reference evidence="1 2" key="1">
    <citation type="journal article" date="2019" name="Sci. Rep.">
        <title>Orb-weaving spider Araneus ventricosus genome elucidates the spidroin gene catalogue.</title>
        <authorList>
            <person name="Kono N."/>
            <person name="Nakamura H."/>
            <person name="Ohtoshi R."/>
            <person name="Moran D.A.P."/>
            <person name="Shinohara A."/>
            <person name="Yoshida Y."/>
            <person name="Fujiwara M."/>
            <person name="Mori M."/>
            <person name="Tomita M."/>
            <person name="Arakawa K."/>
        </authorList>
    </citation>
    <scope>NUCLEOTIDE SEQUENCE [LARGE SCALE GENOMIC DNA]</scope>
</reference>
<keyword evidence="2" id="KW-1185">Reference proteome</keyword>